<evidence type="ECO:0000313" key="4">
    <source>
        <dbReference type="Proteomes" id="UP000075902"/>
    </source>
</evidence>
<dbReference type="VEuPathDB" id="VectorBase:AMEC017729"/>
<evidence type="ECO:0000313" key="3">
    <source>
        <dbReference type="EnsemblMetazoa" id="AMEC017729-PA"/>
    </source>
</evidence>
<evidence type="ECO:0008006" key="5">
    <source>
        <dbReference type="Google" id="ProtNLM"/>
    </source>
</evidence>
<accession>A0A182UC49</accession>
<evidence type="ECO:0000256" key="2">
    <source>
        <dbReference type="SAM" id="SignalP"/>
    </source>
</evidence>
<dbReference type="PROSITE" id="PS51257">
    <property type="entry name" value="PROKAR_LIPOPROTEIN"/>
    <property type="match status" value="1"/>
</dbReference>
<name>A0A182UC49_9DIPT</name>
<feature type="compositionally biased region" description="Gly residues" evidence="1">
    <location>
        <begin position="147"/>
        <end position="161"/>
    </location>
</feature>
<organism evidence="3 4">
    <name type="scientific">Anopheles melas</name>
    <dbReference type="NCBI Taxonomy" id="34690"/>
    <lineage>
        <taxon>Eukaryota</taxon>
        <taxon>Metazoa</taxon>
        <taxon>Ecdysozoa</taxon>
        <taxon>Arthropoda</taxon>
        <taxon>Hexapoda</taxon>
        <taxon>Insecta</taxon>
        <taxon>Pterygota</taxon>
        <taxon>Neoptera</taxon>
        <taxon>Endopterygota</taxon>
        <taxon>Diptera</taxon>
        <taxon>Nematocera</taxon>
        <taxon>Culicoidea</taxon>
        <taxon>Culicidae</taxon>
        <taxon>Anophelinae</taxon>
        <taxon>Anopheles</taxon>
    </lineage>
</organism>
<dbReference type="AlphaFoldDB" id="A0A182UC49"/>
<dbReference type="EnsemblMetazoa" id="AMEC017729-RA">
    <property type="protein sequence ID" value="AMEC017729-PA"/>
    <property type="gene ID" value="AMEC017729"/>
</dbReference>
<evidence type="ECO:0000256" key="1">
    <source>
        <dbReference type="SAM" id="MobiDB-lite"/>
    </source>
</evidence>
<feature type="chain" id="PRO_5008138014" description="Secreted protein" evidence="2">
    <location>
        <begin position="32"/>
        <end position="161"/>
    </location>
</feature>
<feature type="compositionally biased region" description="Acidic residues" evidence="1">
    <location>
        <begin position="126"/>
        <end position="146"/>
    </location>
</feature>
<feature type="signal peptide" evidence="2">
    <location>
        <begin position="1"/>
        <end position="31"/>
    </location>
</feature>
<dbReference type="Proteomes" id="UP000075902">
    <property type="component" value="Unassembled WGS sequence"/>
</dbReference>
<reference evidence="4" key="1">
    <citation type="submission" date="2014-01" db="EMBL/GenBank/DDBJ databases">
        <title>The Genome Sequence of Anopheles melas CM1001059_A (V2).</title>
        <authorList>
            <consortium name="The Broad Institute Genomics Platform"/>
            <person name="Neafsey D.E."/>
            <person name="Besansky N."/>
            <person name="Howell P."/>
            <person name="Walton C."/>
            <person name="Young S.K."/>
            <person name="Zeng Q."/>
            <person name="Gargeya S."/>
            <person name="Fitzgerald M."/>
            <person name="Haas B."/>
            <person name="Abouelleil A."/>
            <person name="Allen A.W."/>
            <person name="Alvarado L."/>
            <person name="Arachchi H.M."/>
            <person name="Berlin A.M."/>
            <person name="Chapman S.B."/>
            <person name="Gainer-Dewar J."/>
            <person name="Goldberg J."/>
            <person name="Griggs A."/>
            <person name="Gujja S."/>
            <person name="Hansen M."/>
            <person name="Howarth C."/>
            <person name="Imamovic A."/>
            <person name="Ireland A."/>
            <person name="Larimer J."/>
            <person name="McCowan C."/>
            <person name="Murphy C."/>
            <person name="Pearson M."/>
            <person name="Poon T.W."/>
            <person name="Priest M."/>
            <person name="Roberts A."/>
            <person name="Saif S."/>
            <person name="Shea T."/>
            <person name="Sisk P."/>
            <person name="Sykes S."/>
            <person name="Wortman J."/>
            <person name="Nusbaum C."/>
            <person name="Birren B."/>
        </authorList>
    </citation>
    <scope>NUCLEOTIDE SEQUENCE [LARGE SCALE GENOMIC DNA]</scope>
    <source>
        <strain evidence="4">CM1001059</strain>
    </source>
</reference>
<reference evidence="3" key="2">
    <citation type="submission" date="2020-05" db="UniProtKB">
        <authorList>
            <consortium name="EnsemblMetazoa"/>
        </authorList>
    </citation>
    <scope>IDENTIFICATION</scope>
    <source>
        <strain evidence="3">CM1001059</strain>
    </source>
</reference>
<proteinExistence type="predicted"/>
<protein>
    <recommendedName>
        <fullName evidence="5">Secreted protein</fullName>
    </recommendedName>
</protein>
<keyword evidence="2" id="KW-0732">Signal</keyword>
<feature type="region of interest" description="Disordered" evidence="1">
    <location>
        <begin position="77"/>
        <end position="161"/>
    </location>
</feature>
<sequence>MTFEGWRGEVWAAGLWQPELASIALIAATLASCSAPSSPCSISVLAAVCGAWEEAAALLPAAVSSFSLLTAIWARKSGPPAAGPAGDGGSGVAVEDDTVPLPGDGGTISSGGPACMIAPSGPGVDELTEPSDDEDDEEDEEDDDGDGVGCSGGGGSSGTFP</sequence>
<keyword evidence="4" id="KW-1185">Reference proteome</keyword>